<feature type="transmembrane region" description="Helical" evidence="6">
    <location>
        <begin position="62"/>
        <end position="82"/>
    </location>
</feature>
<organism evidence="7 8">
    <name type="scientific">candidate division WOR-1 bacterium RIFOXYB2_FULL_48_7</name>
    <dbReference type="NCBI Taxonomy" id="1802583"/>
    <lineage>
        <taxon>Bacteria</taxon>
        <taxon>Bacillati</taxon>
        <taxon>Saganbacteria</taxon>
    </lineage>
</organism>
<dbReference type="STRING" id="1802583.A2311_04465"/>
<evidence type="ECO:0000256" key="4">
    <source>
        <dbReference type="ARBA" id="ARBA00022989"/>
    </source>
</evidence>
<feature type="transmembrane region" description="Helical" evidence="6">
    <location>
        <begin position="137"/>
        <end position="157"/>
    </location>
</feature>
<dbReference type="EMBL" id="MEUF01000076">
    <property type="protein sequence ID" value="OGC32569.1"/>
    <property type="molecule type" value="Genomic_DNA"/>
</dbReference>
<accession>A0A1F4TJ42</accession>
<dbReference type="InterPro" id="IPR001727">
    <property type="entry name" value="GDT1-like"/>
</dbReference>
<dbReference type="AlphaFoldDB" id="A0A1F4TJ42"/>
<dbReference type="PANTHER" id="PTHR12608:SF1">
    <property type="entry name" value="TRANSMEMBRANE PROTEIN 165"/>
    <property type="match status" value="1"/>
</dbReference>
<keyword evidence="5 6" id="KW-0472">Membrane</keyword>
<feature type="transmembrane region" description="Helical" evidence="6">
    <location>
        <begin position="35"/>
        <end position="55"/>
    </location>
</feature>
<dbReference type="GO" id="GO:0046873">
    <property type="term" value="F:metal ion transmembrane transporter activity"/>
    <property type="evidence" value="ECO:0007669"/>
    <property type="project" value="InterPro"/>
</dbReference>
<feature type="transmembrane region" description="Helical" evidence="6">
    <location>
        <begin position="169"/>
        <end position="191"/>
    </location>
</feature>
<protein>
    <recommendedName>
        <fullName evidence="6">GDT1 family protein</fullName>
    </recommendedName>
</protein>
<evidence type="ECO:0000256" key="3">
    <source>
        <dbReference type="ARBA" id="ARBA00022692"/>
    </source>
</evidence>
<name>A0A1F4TJ42_UNCSA</name>
<dbReference type="Proteomes" id="UP000178951">
    <property type="component" value="Unassembled WGS sequence"/>
</dbReference>
<comment type="similarity">
    <text evidence="2 6">Belongs to the GDT1 family.</text>
</comment>
<sequence length="192" mass="21012">MDSLPAAYSFLVVFLAELGDKTQLLTLGFAAKYPFWEVMAAVSLATAGLMAMAVLFGGLINYYIPTFYVQLFAGLLFLYFGVKTLLTDDGCNCQAEMAKTRQRQGFWLVLTAFLLAEMGDKTQLATFALTAKYGSPIFVWLGATLGMVGANLLGGVVGKILKDKLSDEVIKWLGGLVFLIFGLWTLGELFIW</sequence>
<dbReference type="Pfam" id="PF01169">
    <property type="entry name" value="GDT1"/>
    <property type="match status" value="2"/>
</dbReference>
<comment type="caution">
    <text evidence="7">The sequence shown here is derived from an EMBL/GenBank/DDBJ whole genome shotgun (WGS) entry which is preliminary data.</text>
</comment>
<keyword evidence="3 6" id="KW-0812">Transmembrane</keyword>
<evidence type="ECO:0000256" key="6">
    <source>
        <dbReference type="RuleBase" id="RU365102"/>
    </source>
</evidence>
<evidence type="ECO:0000313" key="8">
    <source>
        <dbReference type="Proteomes" id="UP000178951"/>
    </source>
</evidence>
<comment type="caution">
    <text evidence="6">Lacks conserved residue(s) required for the propagation of feature annotation.</text>
</comment>
<proteinExistence type="inferred from homology"/>
<dbReference type="GO" id="GO:0016020">
    <property type="term" value="C:membrane"/>
    <property type="evidence" value="ECO:0007669"/>
    <property type="project" value="UniProtKB-SubCell"/>
</dbReference>
<gene>
    <name evidence="7" type="ORF">A2311_04465</name>
</gene>
<keyword evidence="4 6" id="KW-1133">Transmembrane helix</keyword>
<evidence type="ECO:0000256" key="5">
    <source>
        <dbReference type="ARBA" id="ARBA00023136"/>
    </source>
</evidence>
<evidence type="ECO:0000256" key="2">
    <source>
        <dbReference type="ARBA" id="ARBA00009190"/>
    </source>
</evidence>
<evidence type="ECO:0000313" key="7">
    <source>
        <dbReference type="EMBL" id="OGC32569.1"/>
    </source>
</evidence>
<reference evidence="7 8" key="1">
    <citation type="journal article" date="2016" name="Nat. Commun.">
        <title>Thousands of microbial genomes shed light on interconnected biogeochemical processes in an aquifer system.</title>
        <authorList>
            <person name="Anantharaman K."/>
            <person name="Brown C.T."/>
            <person name="Hug L.A."/>
            <person name="Sharon I."/>
            <person name="Castelle C.J."/>
            <person name="Probst A.J."/>
            <person name="Thomas B.C."/>
            <person name="Singh A."/>
            <person name="Wilkins M.J."/>
            <person name="Karaoz U."/>
            <person name="Brodie E.L."/>
            <person name="Williams K.H."/>
            <person name="Hubbard S.S."/>
            <person name="Banfield J.F."/>
        </authorList>
    </citation>
    <scope>NUCLEOTIDE SEQUENCE [LARGE SCALE GENOMIC DNA]</scope>
</reference>
<evidence type="ECO:0000256" key="1">
    <source>
        <dbReference type="ARBA" id="ARBA00004141"/>
    </source>
</evidence>
<comment type="subcellular location">
    <subcellularLocation>
        <location evidence="1 6">Membrane</location>
        <topology evidence="1 6">Multi-pass membrane protein</topology>
    </subcellularLocation>
</comment>
<dbReference type="PANTHER" id="PTHR12608">
    <property type="entry name" value="TRANSMEMBRANE PROTEIN HTP-1 RELATED"/>
    <property type="match status" value="1"/>
</dbReference>